<reference evidence="3" key="1">
    <citation type="submission" date="2025-08" db="UniProtKB">
        <authorList>
            <consortium name="RefSeq"/>
        </authorList>
    </citation>
    <scope>IDENTIFICATION</scope>
    <source>
        <tissue evidence="3">Whole body</tissue>
    </source>
</reference>
<dbReference type="RefSeq" id="XP_025419702.1">
    <property type="nucleotide sequence ID" value="XM_025563917.1"/>
</dbReference>
<evidence type="ECO:0000313" key="2">
    <source>
        <dbReference type="Proteomes" id="UP000694846"/>
    </source>
</evidence>
<gene>
    <name evidence="3" type="primary">LOC112690029</name>
</gene>
<dbReference type="InterPro" id="IPR025398">
    <property type="entry name" value="DUF4371"/>
</dbReference>
<name>A0A8B8GA87_9HEMI</name>
<sequence>MNNVDETNSTSAVDITDLSKGGSFTEQVENVYDKEVAYYKNDIGHYLANIESGDELLQKHISENLIKNDIVNLDNAANAFSVIADETADISEIEKLSIGIRFLVKHSNPPKIREEFLRFTPLEKLNAQSVATNIISFTTDCGLNLNKLYGQGYDGCATMAGQEGGVSKLIRNKYTKTLFFHCSNPVFLNLCIMATHY</sequence>
<evidence type="ECO:0000313" key="3">
    <source>
        <dbReference type="RefSeq" id="XP_025419702.1"/>
    </source>
</evidence>
<proteinExistence type="predicted"/>
<dbReference type="GeneID" id="112690029"/>
<protein>
    <submittedName>
        <fullName evidence="3">Zinc finger MYM-type protein 1-like</fullName>
    </submittedName>
</protein>
<organism evidence="2 3">
    <name type="scientific">Sipha flava</name>
    <name type="common">yellow sugarcane aphid</name>
    <dbReference type="NCBI Taxonomy" id="143950"/>
    <lineage>
        <taxon>Eukaryota</taxon>
        <taxon>Metazoa</taxon>
        <taxon>Ecdysozoa</taxon>
        <taxon>Arthropoda</taxon>
        <taxon>Hexapoda</taxon>
        <taxon>Insecta</taxon>
        <taxon>Pterygota</taxon>
        <taxon>Neoptera</taxon>
        <taxon>Paraneoptera</taxon>
        <taxon>Hemiptera</taxon>
        <taxon>Sternorrhyncha</taxon>
        <taxon>Aphidomorpha</taxon>
        <taxon>Aphidoidea</taxon>
        <taxon>Aphididae</taxon>
        <taxon>Sipha</taxon>
    </lineage>
</organism>
<accession>A0A8B8GA87</accession>
<dbReference type="AlphaFoldDB" id="A0A8B8GA87"/>
<dbReference type="Pfam" id="PF14291">
    <property type="entry name" value="DUF4371"/>
    <property type="match status" value="1"/>
</dbReference>
<evidence type="ECO:0000259" key="1">
    <source>
        <dbReference type="Pfam" id="PF14291"/>
    </source>
</evidence>
<dbReference type="PANTHER" id="PTHR45749:SF35">
    <property type="entry name" value="AC-LIKE TRANSPOSASE-RELATED"/>
    <property type="match status" value="1"/>
</dbReference>
<dbReference type="Proteomes" id="UP000694846">
    <property type="component" value="Unplaced"/>
</dbReference>
<dbReference type="OrthoDB" id="10023262at2759"/>
<keyword evidence="2" id="KW-1185">Reference proteome</keyword>
<feature type="domain" description="DUF4371" evidence="1">
    <location>
        <begin position="61"/>
        <end position="162"/>
    </location>
</feature>
<dbReference type="PANTHER" id="PTHR45749">
    <property type="match status" value="1"/>
</dbReference>